<feature type="region of interest" description="Disordered" evidence="1">
    <location>
        <begin position="68"/>
        <end position="92"/>
    </location>
</feature>
<keyword evidence="2" id="KW-0732">Signal</keyword>
<evidence type="ECO:0000313" key="3">
    <source>
        <dbReference type="EMBL" id="PPK71601.1"/>
    </source>
</evidence>
<dbReference type="AlphaFoldDB" id="A0A2S6H2D7"/>
<feature type="chain" id="PRO_5015623705" description="Low-complexity protein" evidence="2">
    <location>
        <begin position="26"/>
        <end position="133"/>
    </location>
</feature>
<dbReference type="OrthoDB" id="5570141at2"/>
<dbReference type="RefSeq" id="WP_104423867.1">
    <property type="nucleotide sequence ID" value="NZ_PTIY01000007.1"/>
</dbReference>
<evidence type="ECO:0000256" key="1">
    <source>
        <dbReference type="SAM" id="MobiDB-lite"/>
    </source>
</evidence>
<sequence length="133" mass="13224">MKKINKTPLAAAMGAAFLSTFAATAVNAEANPFGMTELSAGYMQVAAADKAAEMSCGASMGGMEKPKAAEGACAGNKKPDAAKPAAEGKCGESKCGAMMQDGKMKPGMEAACGAMMKGKEGSCGNMSKEPAGK</sequence>
<evidence type="ECO:0000313" key="4">
    <source>
        <dbReference type="Proteomes" id="UP000238071"/>
    </source>
</evidence>
<organism evidence="3 4">
    <name type="scientific">Methylobacter tundripaludum</name>
    <dbReference type="NCBI Taxonomy" id="173365"/>
    <lineage>
        <taxon>Bacteria</taxon>
        <taxon>Pseudomonadati</taxon>
        <taxon>Pseudomonadota</taxon>
        <taxon>Gammaproteobacteria</taxon>
        <taxon>Methylococcales</taxon>
        <taxon>Methylococcaceae</taxon>
        <taxon>Methylobacter</taxon>
    </lineage>
</organism>
<protein>
    <recommendedName>
        <fullName evidence="5">Low-complexity protein</fullName>
    </recommendedName>
</protein>
<feature type="signal peptide" evidence="2">
    <location>
        <begin position="1"/>
        <end position="25"/>
    </location>
</feature>
<dbReference type="Proteomes" id="UP000238071">
    <property type="component" value="Unassembled WGS sequence"/>
</dbReference>
<comment type="caution">
    <text evidence="3">The sequence shown here is derived from an EMBL/GenBank/DDBJ whole genome shotgun (WGS) entry which is preliminary data.</text>
</comment>
<accession>A0A2S6H2D7</accession>
<proteinExistence type="predicted"/>
<gene>
    <name evidence="3" type="ORF">B0F88_107125</name>
</gene>
<evidence type="ECO:0008006" key="5">
    <source>
        <dbReference type="Google" id="ProtNLM"/>
    </source>
</evidence>
<reference evidence="3 4" key="1">
    <citation type="submission" date="2018-02" db="EMBL/GenBank/DDBJ databases">
        <title>Subsurface microbial communities from deep shales in Ohio and West Virginia, USA.</title>
        <authorList>
            <person name="Wrighton K."/>
        </authorList>
    </citation>
    <scope>NUCLEOTIDE SEQUENCE [LARGE SCALE GENOMIC DNA]</scope>
    <source>
        <strain evidence="3 4">OWC-G53F</strain>
    </source>
</reference>
<evidence type="ECO:0000256" key="2">
    <source>
        <dbReference type="SAM" id="SignalP"/>
    </source>
</evidence>
<keyword evidence="4" id="KW-1185">Reference proteome</keyword>
<dbReference type="EMBL" id="PTIY01000007">
    <property type="protein sequence ID" value="PPK71601.1"/>
    <property type="molecule type" value="Genomic_DNA"/>
</dbReference>
<name>A0A2S6H2D7_9GAMM</name>